<name>A0A1Y1QNZ0_9GAMM</name>
<evidence type="ECO:0000256" key="1">
    <source>
        <dbReference type="SAM" id="Coils"/>
    </source>
</evidence>
<feature type="compositionally biased region" description="Basic residues" evidence="2">
    <location>
        <begin position="27"/>
        <end position="42"/>
    </location>
</feature>
<evidence type="ECO:0000256" key="2">
    <source>
        <dbReference type="SAM" id="MobiDB-lite"/>
    </source>
</evidence>
<dbReference type="EMBL" id="MTEJ01000114">
    <property type="protein sequence ID" value="OQX10386.1"/>
    <property type="molecule type" value="Genomic_DNA"/>
</dbReference>
<evidence type="ECO:0000313" key="4">
    <source>
        <dbReference type="Proteomes" id="UP000192491"/>
    </source>
</evidence>
<feature type="compositionally biased region" description="Basic and acidic residues" evidence="2">
    <location>
        <begin position="15"/>
        <end position="26"/>
    </location>
</feature>
<keyword evidence="1" id="KW-0175">Coiled coil</keyword>
<proteinExistence type="predicted"/>
<dbReference type="InterPro" id="IPR018636">
    <property type="entry name" value="DUF2058"/>
</dbReference>
<evidence type="ECO:0000313" key="3">
    <source>
        <dbReference type="EMBL" id="OQX10386.1"/>
    </source>
</evidence>
<feature type="region of interest" description="Disordered" evidence="2">
    <location>
        <begin position="15"/>
        <end position="46"/>
    </location>
</feature>
<protein>
    <submittedName>
        <fullName evidence="3">Nucleoprotein/polynucleotide-associated enzyme</fullName>
    </submittedName>
</protein>
<organism evidence="3 4">
    <name type="scientific">Thiothrix lacustris</name>
    <dbReference type="NCBI Taxonomy" id="525917"/>
    <lineage>
        <taxon>Bacteria</taxon>
        <taxon>Pseudomonadati</taxon>
        <taxon>Pseudomonadota</taxon>
        <taxon>Gammaproteobacteria</taxon>
        <taxon>Thiotrichales</taxon>
        <taxon>Thiotrichaceae</taxon>
        <taxon>Thiothrix</taxon>
    </lineage>
</organism>
<gene>
    <name evidence="3" type="ORF">BWK73_20435</name>
</gene>
<reference evidence="3 4" key="1">
    <citation type="submission" date="2017-01" db="EMBL/GenBank/DDBJ databases">
        <title>Novel large sulfur bacteria in the metagenomes of groundwater-fed chemosynthetic microbial mats in the Lake Huron basin.</title>
        <authorList>
            <person name="Sharrar A.M."/>
            <person name="Flood B.E."/>
            <person name="Bailey J.V."/>
            <person name="Jones D.S."/>
            <person name="Biddanda B."/>
            <person name="Ruberg S.A."/>
            <person name="Marcus D.N."/>
            <person name="Dick G.J."/>
        </authorList>
    </citation>
    <scope>NUCLEOTIDE SEQUENCE [LARGE SCALE GENOMIC DNA]</scope>
    <source>
        <strain evidence="3">A8</strain>
    </source>
</reference>
<dbReference type="Proteomes" id="UP000192491">
    <property type="component" value="Unassembled WGS sequence"/>
</dbReference>
<accession>A0A1Y1QNZ0</accession>
<comment type="caution">
    <text evidence="3">The sequence shown here is derived from an EMBL/GenBank/DDBJ whole genome shotgun (WGS) entry which is preliminary data.</text>
</comment>
<dbReference type="Pfam" id="PF09831">
    <property type="entry name" value="DUF2058"/>
    <property type="match status" value="1"/>
</dbReference>
<feature type="coiled-coil region" evidence="1">
    <location>
        <begin position="56"/>
        <end position="93"/>
    </location>
</feature>
<dbReference type="AlphaFoldDB" id="A0A1Y1QNZ0"/>
<sequence>MASLHEQLLKAGLIDKSKADAAEREQRKKAHNHTAKAQKKAHKTGESLVDEAKLLAEKALQEKAERSKELNRIQREQAQQKAIQAQVKQLIELNRIDRKHGGLAYQFADGSKVKKIYVTDLLQDQLAYGVIALVKFGDGYELVPRQIAEKIAQRDAACILVQNAGSLEQQAAAADDPYADYKIPDDLMW</sequence>